<evidence type="ECO:0000313" key="1">
    <source>
        <dbReference type="EnsemblMetazoa" id="ACOM032237-PA.1"/>
    </source>
</evidence>
<protein>
    <submittedName>
        <fullName evidence="1">Uncharacterized protein</fullName>
    </submittedName>
</protein>
<proteinExistence type="predicted"/>
<name>A0A8W7PIW5_ANOCL</name>
<dbReference type="EnsemblMetazoa" id="ACOM032237-RA">
    <property type="protein sequence ID" value="ACOM032237-PA.1"/>
    <property type="gene ID" value="ACOM032237"/>
</dbReference>
<accession>A0A8W7PIW5</accession>
<dbReference type="AlphaFoldDB" id="A0A8W7PIW5"/>
<organism evidence="1">
    <name type="scientific">Anopheles coluzzii</name>
    <name type="common">African malaria mosquito</name>
    <dbReference type="NCBI Taxonomy" id="1518534"/>
    <lineage>
        <taxon>Eukaryota</taxon>
        <taxon>Metazoa</taxon>
        <taxon>Ecdysozoa</taxon>
        <taxon>Arthropoda</taxon>
        <taxon>Hexapoda</taxon>
        <taxon>Insecta</taxon>
        <taxon>Pterygota</taxon>
        <taxon>Neoptera</taxon>
        <taxon>Endopterygota</taxon>
        <taxon>Diptera</taxon>
        <taxon>Nematocera</taxon>
        <taxon>Culicoidea</taxon>
        <taxon>Culicidae</taxon>
        <taxon>Anophelinae</taxon>
        <taxon>Anopheles</taxon>
    </lineage>
</organism>
<dbReference type="Proteomes" id="UP000075882">
    <property type="component" value="Unassembled WGS sequence"/>
</dbReference>
<sequence length="167" mass="18844">MAALAQPGQRFNDERKQQAKIVCQLLLDRIPGRILANVKHLLEPVDTGQQPFQLVAQIFLREPVDQIAQDGRWLLVGRAMVGPHHLHQIVQLEQLLRVRIDRQRTLQTKPSSNSSLRWRSGRRAFVASYERFSLTPPTPSPSSDSISACGSKYYCSLASWSEAPVAF</sequence>
<reference evidence="1" key="1">
    <citation type="submission" date="2022-08" db="UniProtKB">
        <authorList>
            <consortium name="EnsemblMetazoa"/>
        </authorList>
    </citation>
    <scope>IDENTIFICATION</scope>
</reference>